<feature type="transmembrane region" description="Helical" evidence="2">
    <location>
        <begin position="38"/>
        <end position="58"/>
    </location>
</feature>
<feature type="transmembrane region" description="Helical" evidence="2">
    <location>
        <begin position="352"/>
        <end position="369"/>
    </location>
</feature>
<keyword evidence="2" id="KW-1133">Transmembrane helix</keyword>
<keyword evidence="2" id="KW-0812">Transmembrane</keyword>
<keyword evidence="2" id="KW-0472">Membrane</keyword>
<feature type="transmembrane region" description="Helical" evidence="2">
    <location>
        <begin position="273"/>
        <end position="294"/>
    </location>
</feature>
<evidence type="ECO:0000313" key="3">
    <source>
        <dbReference type="EMBL" id="CAB4787693.1"/>
    </source>
</evidence>
<gene>
    <name evidence="3" type="ORF">UFOPK2996_00189</name>
</gene>
<proteinExistence type="predicted"/>
<dbReference type="EMBL" id="CAFAAH010000010">
    <property type="protein sequence ID" value="CAB4787693.1"/>
    <property type="molecule type" value="Genomic_DNA"/>
</dbReference>
<feature type="transmembrane region" description="Helical" evidence="2">
    <location>
        <begin position="414"/>
        <end position="436"/>
    </location>
</feature>
<feature type="region of interest" description="Disordered" evidence="1">
    <location>
        <begin position="1"/>
        <end position="25"/>
    </location>
</feature>
<feature type="transmembrane region" description="Helical" evidence="2">
    <location>
        <begin position="202"/>
        <end position="226"/>
    </location>
</feature>
<organism evidence="3">
    <name type="scientific">freshwater metagenome</name>
    <dbReference type="NCBI Taxonomy" id="449393"/>
    <lineage>
        <taxon>unclassified sequences</taxon>
        <taxon>metagenomes</taxon>
        <taxon>ecological metagenomes</taxon>
    </lineage>
</organism>
<feature type="transmembrane region" description="Helical" evidence="2">
    <location>
        <begin position="327"/>
        <end position="345"/>
    </location>
</feature>
<feature type="transmembrane region" description="Helical" evidence="2">
    <location>
        <begin position="163"/>
        <end position="181"/>
    </location>
</feature>
<name>A0A6J6WWX6_9ZZZZ</name>
<feature type="transmembrane region" description="Helical" evidence="2">
    <location>
        <begin position="134"/>
        <end position="151"/>
    </location>
</feature>
<evidence type="ECO:0000256" key="1">
    <source>
        <dbReference type="SAM" id="MobiDB-lite"/>
    </source>
</evidence>
<feature type="transmembrane region" description="Helical" evidence="2">
    <location>
        <begin position="101"/>
        <end position="122"/>
    </location>
</feature>
<feature type="transmembrane region" description="Helical" evidence="2">
    <location>
        <begin position="232"/>
        <end position="261"/>
    </location>
</feature>
<evidence type="ECO:0000256" key="2">
    <source>
        <dbReference type="SAM" id="Phobius"/>
    </source>
</evidence>
<feature type="transmembrane region" description="Helical" evidence="2">
    <location>
        <begin position="772"/>
        <end position="789"/>
    </location>
</feature>
<sequence>MPPLSTSVHPPVPESPSRRVSAASSVVDSSTSNKARDWGSILSTLVVVASCLTVLAALHPELLLKSTTASGGDMGAHVWFPAYLRDHLLGQFRVAGWAPDWFAGFPAGQFYFPLPALAVVFLDLALPYNVAFKFVTVIGVVMMPAAAYAFGRGLRAPRPTPTLFSLATVLFLFFKGASGPGPNIQTIAFNQGIMGGTLRSTLAGEFSFSIAIALALVFLGAFASALDRRTRAWIPALLLAATVMSHIVVAIFAVVAALVIWATAKRPLKSFGLSAAIGGVGALLTAFWTLPLLATFGYTANMRYEKITDYWVYLFPREGSWVGPFPPFAWCLLSLAAIGAISGAVLRRRSTIAITVITVVFGFVFILWPELHAWNLRFLPFWYFGLGLLAACAVGEGVRALAEAAPRFIPSQQDAKFVTAVVMSSVLIAISVFTLARAFSTRGFLDFWAEWNFSGYEDTRSDATRAKAWPEFEALINEMKTLPPGRAIWEGGGSLDNYGTPLALELLPYFTKGRIQSVEGLYFESAATTPYHFMGVSPISGPSNASNPVRGLDYRHIEDFSLGVRWMQVMGENYYLAYSDAALAAAAADERLTLLATTKDTDGQEPKGWSIYRVSGSRLVEGLSAEPVVTEASSGKQSDCFDREPVEGVRSPKLEAWECMSVGWFNDPSALDRPLVVDGPKSWVREADPVVARLLERKALPKVEVTKLKRTDHSISFHVSRVGVPVIIRESYYPNWRASGADGPYRTTPNFMVVIPSSKDVTLSYARSGPEWIGFLLTLLGIVGVVLLSRRWPVLEEPDLMEVYGERYGEIETSVSAPEMFDPFLHGGEEVDDVLALVAALRTAGYSSEASLLSRSRRGPRADAGVALAAALERILRIEGLDPEIRARSEALASIFDGG</sequence>
<accession>A0A6J6WWX6</accession>
<reference evidence="3" key="1">
    <citation type="submission" date="2020-05" db="EMBL/GenBank/DDBJ databases">
        <authorList>
            <person name="Chiriac C."/>
            <person name="Salcher M."/>
            <person name="Ghai R."/>
            <person name="Kavagutti S V."/>
        </authorList>
    </citation>
    <scope>NUCLEOTIDE SEQUENCE</scope>
</reference>
<feature type="transmembrane region" description="Helical" evidence="2">
    <location>
        <begin position="381"/>
        <end position="402"/>
    </location>
</feature>
<protein>
    <submittedName>
        <fullName evidence="3">Unannotated protein</fullName>
    </submittedName>
</protein>
<dbReference type="AlphaFoldDB" id="A0A6J6WWX6"/>